<organism evidence="1">
    <name type="scientific">marine sediment metagenome</name>
    <dbReference type="NCBI Taxonomy" id="412755"/>
    <lineage>
        <taxon>unclassified sequences</taxon>
        <taxon>metagenomes</taxon>
        <taxon>ecological metagenomes</taxon>
    </lineage>
</organism>
<comment type="caution">
    <text evidence="1">The sequence shown here is derived from an EMBL/GenBank/DDBJ whole genome shotgun (WGS) entry which is preliminary data.</text>
</comment>
<accession>A0A0F9KUN8</accession>
<protein>
    <submittedName>
        <fullName evidence="1">Uncharacterized protein</fullName>
    </submittedName>
</protein>
<dbReference type="SUPFAM" id="SSF56059">
    <property type="entry name" value="Glutathione synthetase ATP-binding domain-like"/>
    <property type="match status" value="1"/>
</dbReference>
<dbReference type="AlphaFoldDB" id="A0A0F9KUN8"/>
<name>A0A0F9KUN8_9ZZZZ</name>
<reference evidence="1" key="1">
    <citation type="journal article" date="2015" name="Nature">
        <title>Complex archaea that bridge the gap between prokaryotes and eukaryotes.</title>
        <authorList>
            <person name="Spang A."/>
            <person name="Saw J.H."/>
            <person name="Jorgensen S.L."/>
            <person name="Zaremba-Niedzwiedzka K."/>
            <person name="Martijn J."/>
            <person name="Lind A.E."/>
            <person name="van Eijk R."/>
            <person name="Schleper C."/>
            <person name="Guy L."/>
            <person name="Ettema T.J."/>
        </authorList>
    </citation>
    <scope>NUCLEOTIDE SEQUENCE</scope>
</reference>
<proteinExistence type="predicted"/>
<feature type="non-terminal residue" evidence="1">
    <location>
        <position position="78"/>
    </location>
</feature>
<dbReference type="Gene3D" id="3.30.470.20">
    <property type="entry name" value="ATP-grasp fold, B domain"/>
    <property type="match status" value="1"/>
</dbReference>
<sequence>MKSLITRIKNPLIEKFIKGTEYTIDGVGNLDGSLIGLVLRKRLKVKGGISIIGVTEHNNEIINLCKKICKYIKPRGFF</sequence>
<evidence type="ECO:0000313" key="1">
    <source>
        <dbReference type="EMBL" id="KKM25833.1"/>
    </source>
</evidence>
<dbReference type="EMBL" id="LAZR01012629">
    <property type="protein sequence ID" value="KKM25833.1"/>
    <property type="molecule type" value="Genomic_DNA"/>
</dbReference>
<gene>
    <name evidence="1" type="ORF">LCGC14_1590940</name>
</gene>